<evidence type="ECO:0000313" key="11">
    <source>
        <dbReference type="EMBL" id="AKK06828.1"/>
    </source>
</evidence>
<name>A0A0G3H4S5_9CORY</name>
<dbReference type="PANTHER" id="PTHR30561:SF1">
    <property type="entry name" value="MULTIDRUG TRANSPORTER EMRE"/>
    <property type="match status" value="1"/>
</dbReference>
<evidence type="ECO:0000256" key="8">
    <source>
        <dbReference type="ARBA" id="ARBA00023251"/>
    </source>
</evidence>
<dbReference type="Proteomes" id="UP000035199">
    <property type="component" value="Chromosome"/>
</dbReference>
<dbReference type="OrthoDB" id="3175079at2"/>
<dbReference type="KEGG" id="cmv:CMUST_12615"/>
<evidence type="ECO:0000256" key="4">
    <source>
        <dbReference type="ARBA" id="ARBA00022475"/>
    </source>
</evidence>
<feature type="transmembrane region" description="Helical" evidence="10">
    <location>
        <begin position="38"/>
        <end position="57"/>
    </location>
</feature>
<dbReference type="SUPFAM" id="SSF103481">
    <property type="entry name" value="Multidrug resistance efflux transporter EmrE"/>
    <property type="match status" value="1"/>
</dbReference>
<dbReference type="InterPro" id="IPR037185">
    <property type="entry name" value="EmrE-like"/>
</dbReference>
<keyword evidence="3" id="KW-0813">Transport</keyword>
<dbReference type="InterPro" id="IPR000390">
    <property type="entry name" value="Small_drug/metabolite_transptr"/>
</dbReference>
<dbReference type="GO" id="GO:0005886">
    <property type="term" value="C:plasma membrane"/>
    <property type="evidence" value="ECO:0007669"/>
    <property type="project" value="UniProtKB-SubCell"/>
</dbReference>
<evidence type="ECO:0000256" key="7">
    <source>
        <dbReference type="ARBA" id="ARBA00023136"/>
    </source>
</evidence>
<dbReference type="EMBL" id="CP011542">
    <property type="protein sequence ID" value="AKK06828.1"/>
    <property type="molecule type" value="Genomic_DNA"/>
</dbReference>
<proteinExistence type="inferred from homology"/>
<keyword evidence="8" id="KW-0046">Antibiotic resistance</keyword>
<keyword evidence="6 10" id="KW-1133">Transmembrane helix</keyword>
<evidence type="ECO:0000256" key="10">
    <source>
        <dbReference type="SAM" id="Phobius"/>
    </source>
</evidence>
<feature type="transmembrane region" description="Helical" evidence="10">
    <location>
        <begin position="92"/>
        <end position="110"/>
    </location>
</feature>
<dbReference type="PANTHER" id="PTHR30561">
    <property type="entry name" value="SMR FAMILY PROTON-DEPENDENT DRUG EFFLUX TRANSPORTER SUGE"/>
    <property type="match status" value="1"/>
</dbReference>
<dbReference type="InterPro" id="IPR045324">
    <property type="entry name" value="Small_multidrug_res"/>
</dbReference>
<reference evidence="11 12" key="1">
    <citation type="journal article" date="2015" name="Genome Announc.">
        <title>Complete Genome Sequence of the Type Strain Corynebacterium mustelae DSM 45274, Isolated from Various Tissues of a Male Ferret with Lethal Sepsis.</title>
        <authorList>
            <person name="Ruckert C."/>
            <person name="Eimer J."/>
            <person name="Winkler A."/>
            <person name="Tauch A."/>
        </authorList>
    </citation>
    <scope>NUCLEOTIDE SEQUENCE [LARGE SCALE GENOMIC DNA]</scope>
    <source>
        <strain evidence="11 12">DSM 45274</strain>
    </source>
</reference>
<evidence type="ECO:0000256" key="6">
    <source>
        <dbReference type="ARBA" id="ARBA00022989"/>
    </source>
</evidence>
<dbReference type="GO" id="GO:0022857">
    <property type="term" value="F:transmembrane transporter activity"/>
    <property type="evidence" value="ECO:0007669"/>
    <property type="project" value="InterPro"/>
</dbReference>
<protein>
    <submittedName>
        <fullName evidence="11">Cation/cationic drug transporter</fullName>
    </submittedName>
</protein>
<dbReference type="Pfam" id="PF00893">
    <property type="entry name" value="Multi_Drug_Res"/>
    <property type="match status" value="1"/>
</dbReference>
<evidence type="ECO:0000256" key="1">
    <source>
        <dbReference type="ARBA" id="ARBA00004651"/>
    </source>
</evidence>
<feature type="transmembrane region" description="Helical" evidence="10">
    <location>
        <begin position="12"/>
        <end position="32"/>
    </location>
</feature>
<organism evidence="11 12">
    <name type="scientific">Corynebacterium mustelae</name>
    <dbReference type="NCBI Taxonomy" id="571915"/>
    <lineage>
        <taxon>Bacteria</taxon>
        <taxon>Bacillati</taxon>
        <taxon>Actinomycetota</taxon>
        <taxon>Actinomycetes</taxon>
        <taxon>Mycobacteriales</taxon>
        <taxon>Corynebacteriaceae</taxon>
        <taxon>Corynebacterium</taxon>
    </lineage>
</organism>
<evidence type="ECO:0000256" key="2">
    <source>
        <dbReference type="ARBA" id="ARBA00007822"/>
    </source>
</evidence>
<comment type="similarity">
    <text evidence="2">Belongs to the drug/metabolite transporter (DMT) superfamily. Small multidrug resistance (SMR) (TC 2.A.7.1) family. Mmr subfamily.</text>
</comment>
<dbReference type="AlphaFoldDB" id="A0A0G3H4S5"/>
<feature type="transmembrane region" description="Helical" evidence="10">
    <location>
        <begin position="64"/>
        <end position="86"/>
    </location>
</feature>
<keyword evidence="5 9" id="KW-0812">Transmembrane</keyword>
<keyword evidence="12" id="KW-1185">Reference proteome</keyword>
<evidence type="ECO:0000256" key="3">
    <source>
        <dbReference type="ARBA" id="ARBA00022448"/>
    </source>
</evidence>
<evidence type="ECO:0000256" key="5">
    <source>
        <dbReference type="ARBA" id="ARBA00022692"/>
    </source>
</evidence>
<dbReference type="STRING" id="571915.CMUST_12615"/>
<reference evidence="12" key="2">
    <citation type="submission" date="2015-05" db="EMBL/GenBank/DDBJ databases">
        <title>Complete genome sequence of Corynebacterium mustelae DSM 45274, isolated from various tissues of a male ferret with lethal sepsis.</title>
        <authorList>
            <person name="Ruckert C."/>
            <person name="Albersmeier A."/>
            <person name="Winkler A."/>
            <person name="Tauch A."/>
        </authorList>
    </citation>
    <scope>NUCLEOTIDE SEQUENCE [LARGE SCALE GENOMIC DNA]</scope>
    <source>
        <strain evidence="12">DSM 45274</strain>
    </source>
</reference>
<keyword evidence="4" id="KW-1003">Cell membrane</keyword>
<dbReference type="PATRIC" id="fig|571915.4.peg.2708"/>
<evidence type="ECO:0000313" key="12">
    <source>
        <dbReference type="Proteomes" id="UP000035199"/>
    </source>
</evidence>
<dbReference type="Gene3D" id="1.10.3730.20">
    <property type="match status" value="1"/>
</dbReference>
<gene>
    <name evidence="11" type="ORF">CMUST_12615</name>
</gene>
<dbReference type="GO" id="GO:0046677">
    <property type="term" value="P:response to antibiotic"/>
    <property type="evidence" value="ECO:0007669"/>
    <property type="project" value="UniProtKB-KW"/>
</dbReference>
<accession>A0A0G3H4S5</accession>
<evidence type="ECO:0000256" key="9">
    <source>
        <dbReference type="RuleBase" id="RU003942"/>
    </source>
</evidence>
<comment type="subcellular location">
    <subcellularLocation>
        <location evidence="1 9">Cell membrane</location>
        <topology evidence="1 9">Multi-pass membrane protein</topology>
    </subcellularLocation>
</comment>
<keyword evidence="7 10" id="KW-0472">Membrane</keyword>
<sequence>MGRCTVLGVGKWWLLTLTVCCEVTATLCLKAALSYPWLYAIVVAGYVASYWLLSVLLRRGMPLGVTYGIWGACGVALTAVLGSVFYQEHITVLSGIGIAVIIAGIALVEFGSPHSGGN</sequence>